<organism evidence="1 2">
    <name type="scientific">Rotaria magnacalcarata</name>
    <dbReference type="NCBI Taxonomy" id="392030"/>
    <lineage>
        <taxon>Eukaryota</taxon>
        <taxon>Metazoa</taxon>
        <taxon>Spiralia</taxon>
        <taxon>Gnathifera</taxon>
        <taxon>Rotifera</taxon>
        <taxon>Eurotatoria</taxon>
        <taxon>Bdelloidea</taxon>
        <taxon>Philodinida</taxon>
        <taxon>Philodinidae</taxon>
        <taxon>Rotaria</taxon>
    </lineage>
</organism>
<evidence type="ECO:0000313" key="2">
    <source>
        <dbReference type="Proteomes" id="UP000681720"/>
    </source>
</evidence>
<accession>A0A8S3ITA2</accession>
<dbReference type="AlphaFoldDB" id="A0A8S3ITA2"/>
<dbReference type="EMBL" id="CAJOBJ010347648">
    <property type="protein sequence ID" value="CAF5203782.1"/>
    <property type="molecule type" value="Genomic_DNA"/>
</dbReference>
<name>A0A8S3ITA2_9BILA</name>
<reference evidence="1" key="1">
    <citation type="submission" date="2021-02" db="EMBL/GenBank/DDBJ databases">
        <authorList>
            <person name="Nowell W R."/>
        </authorList>
    </citation>
    <scope>NUCLEOTIDE SEQUENCE</scope>
</reference>
<sequence length="111" mass="12859">MFPQAKATWWSSINPHRRDKNPLTLRVQSKHINKKFVCNVKDMNGKLHKTTMRIQQYSQEELTAVISTNEVDRSLSINSRKMKASKIQIQLRTSRDDIKAGGTVELQCFVE</sequence>
<evidence type="ECO:0000313" key="1">
    <source>
        <dbReference type="EMBL" id="CAF5203782.1"/>
    </source>
</evidence>
<protein>
    <submittedName>
        <fullName evidence="1">Uncharacterized protein</fullName>
    </submittedName>
</protein>
<dbReference type="Proteomes" id="UP000681720">
    <property type="component" value="Unassembled WGS sequence"/>
</dbReference>
<feature type="non-terminal residue" evidence="1">
    <location>
        <position position="1"/>
    </location>
</feature>
<gene>
    <name evidence="1" type="ORF">GIL414_LOCUS77432</name>
</gene>
<comment type="caution">
    <text evidence="1">The sequence shown here is derived from an EMBL/GenBank/DDBJ whole genome shotgun (WGS) entry which is preliminary data.</text>
</comment>
<proteinExistence type="predicted"/>